<comment type="caution">
    <text evidence="3">The sequence shown here is derived from an EMBL/GenBank/DDBJ whole genome shotgun (WGS) entry which is preliminary data.</text>
</comment>
<keyword evidence="4" id="KW-1185">Reference proteome</keyword>
<dbReference type="InterPro" id="IPR002575">
    <property type="entry name" value="Aminoglycoside_PTrfase"/>
</dbReference>
<dbReference type="RefSeq" id="WP_330431929.1">
    <property type="nucleotide sequence ID" value="NZ_JAZDUF010000002.1"/>
</dbReference>
<dbReference type="InterPro" id="IPR011009">
    <property type="entry name" value="Kinase-like_dom_sf"/>
</dbReference>
<accession>A0ABU7MAX6</accession>
<dbReference type="Pfam" id="PF01636">
    <property type="entry name" value="APH"/>
    <property type="match status" value="1"/>
</dbReference>
<dbReference type="PANTHER" id="PTHR21310">
    <property type="entry name" value="AMINOGLYCOSIDE PHOSPHOTRANSFERASE-RELATED-RELATED"/>
    <property type="match status" value="1"/>
</dbReference>
<protein>
    <submittedName>
        <fullName evidence="3">Phosphotransferase family protein</fullName>
    </submittedName>
</protein>
<dbReference type="InterPro" id="IPR041726">
    <property type="entry name" value="ACAD10_11_N"/>
</dbReference>
<dbReference type="SUPFAM" id="SSF56112">
    <property type="entry name" value="Protein kinase-like (PK-like)"/>
    <property type="match status" value="1"/>
</dbReference>
<feature type="domain" description="Aminoglycoside phosphotransferase" evidence="1">
    <location>
        <begin position="34"/>
        <end position="270"/>
    </location>
</feature>
<reference evidence="3 4" key="1">
    <citation type="submission" date="2024-01" db="EMBL/GenBank/DDBJ databases">
        <title>Draft genome sequence of Gordonia sp. LSe1-13.</title>
        <authorList>
            <person name="Suphannarot A."/>
            <person name="Mingma R."/>
        </authorList>
    </citation>
    <scope>NUCLEOTIDE SEQUENCE [LARGE SCALE GENOMIC DNA]</scope>
    <source>
        <strain evidence="3 4">LSe1-13</strain>
    </source>
</reference>
<evidence type="ECO:0000259" key="2">
    <source>
        <dbReference type="Pfam" id="PF19802"/>
    </source>
</evidence>
<dbReference type="Pfam" id="PF19802">
    <property type="entry name" value="DUF6285"/>
    <property type="match status" value="1"/>
</dbReference>
<evidence type="ECO:0000259" key="1">
    <source>
        <dbReference type="Pfam" id="PF01636"/>
    </source>
</evidence>
<name>A0ABU7MAX6_9ACTN</name>
<dbReference type="PANTHER" id="PTHR21310:SF57">
    <property type="entry name" value="BLR2944 PROTEIN"/>
    <property type="match status" value="1"/>
</dbReference>
<feature type="domain" description="DUF6285" evidence="2">
    <location>
        <begin position="381"/>
        <end position="462"/>
    </location>
</feature>
<dbReference type="CDD" id="cd05154">
    <property type="entry name" value="ACAD10_11_N-like"/>
    <property type="match status" value="1"/>
</dbReference>
<sequence length="469" mass="50280">MSTLKSTDPAQVGTRIAARLGTIWGREVAVRQARVLPAGASRTTYALTVGDDSGDEAVIVRAVPAAEPGSGGLTAEVDVLRAAMEAGVPVPEVLDLGDSSDGDNVLGFPYALMRFVDGESIARRILRDDAYGPIREDFARQAGGILARIHAMDTATTGLTSIGDPVAALRTLFPREYDEAPAGIVLAIDWLERNRPEPSPETVVHGDFRLGNLLITPDRISAVLDWELAHLGDPMEDLGWLCAKAWRFGAAAPVAGMGSRTDLLDAYAQVSGRRPDEATLKWWELYATVRWGLICGAQANRYLDGTERSMELAAIGRRSAEQEFDALLALGITTPQTVPDPLEDADVVARPEDPHTAPTMLDLLDSVSGFLHDEVAPDGGVSSQVKFRTRVAGNVLATVRRQLLVGERQLEASRRRLSALGVGSSAELADALRRGSLSATDDNVRSVVAAEVIDRLTVANPRHMSRPDS</sequence>
<gene>
    <name evidence="3" type="ORF">VZC37_07910</name>
</gene>
<dbReference type="InterPro" id="IPR046252">
    <property type="entry name" value="DUF6285"/>
</dbReference>
<dbReference type="Gene3D" id="3.30.200.20">
    <property type="entry name" value="Phosphorylase Kinase, domain 1"/>
    <property type="match status" value="1"/>
</dbReference>
<dbReference type="InterPro" id="IPR051678">
    <property type="entry name" value="AGP_Transferase"/>
</dbReference>
<dbReference type="EMBL" id="JAZDUF010000002">
    <property type="protein sequence ID" value="MEE3850255.1"/>
    <property type="molecule type" value="Genomic_DNA"/>
</dbReference>
<evidence type="ECO:0000313" key="3">
    <source>
        <dbReference type="EMBL" id="MEE3850255.1"/>
    </source>
</evidence>
<evidence type="ECO:0000313" key="4">
    <source>
        <dbReference type="Proteomes" id="UP001347146"/>
    </source>
</evidence>
<dbReference type="Proteomes" id="UP001347146">
    <property type="component" value="Unassembled WGS sequence"/>
</dbReference>
<proteinExistence type="predicted"/>
<dbReference type="Gene3D" id="3.90.1200.10">
    <property type="match status" value="1"/>
</dbReference>
<organism evidence="3 4">
    <name type="scientific">Gordonia sesuvii</name>
    <dbReference type="NCBI Taxonomy" id="3116777"/>
    <lineage>
        <taxon>Bacteria</taxon>
        <taxon>Bacillati</taxon>
        <taxon>Actinomycetota</taxon>
        <taxon>Actinomycetes</taxon>
        <taxon>Mycobacteriales</taxon>
        <taxon>Gordoniaceae</taxon>
        <taxon>Gordonia</taxon>
    </lineage>
</organism>